<keyword evidence="11" id="KW-1185">Reference proteome</keyword>
<keyword evidence="1" id="KW-0813">Transport</keyword>
<evidence type="ECO:0000256" key="6">
    <source>
        <dbReference type="PIRSR" id="PIRSR000025-1"/>
    </source>
</evidence>
<dbReference type="InterPro" id="IPR009056">
    <property type="entry name" value="Cyt_c-like_dom"/>
</dbReference>
<dbReference type="NCBIfam" id="NF045774">
    <property type="entry name" value="cytochro_C551"/>
    <property type="match status" value="1"/>
</dbReference>
<dbReference type="GO" id="GO:0020037">
    <property type="term" value="F:heme binding"/>
    <property type="evidence" value="ECO:0007669"/>
    <property type="project" value="InterPro"/>
</dbReference>
<dbReference type="EMBL" id="BASE01000004">
    <property type="protein sequence ID" value="GAM11978.1"/>
    <property type="molecule type" value="Genomic_DNA"/>
</dbReference>
<feature type="binding site" description="axial binding residue" evidence="7">
    <location>
        <position position="47"/>
    </location>
    <ligand>
        <name>heme c</name>
        <dbReference type="ChEBI" id="CHEBI:61717"/>
    </ligand>
    <ligandPart>
        <name>Fe</name>
        <dbReference type="ChEBI" id="CHEBI:18248"/>
    </ligandPart>
</feature>
<feature type="signal peptide" evidence="8">
    <location>
        <begin position="1"/>
        <end position="17"/>
    </location>
</feature>
<evidence type="ECO:0000256" key="4">
    <source>
        <dbReference type="ARBA" id="ARBA00022982"/>
    </source>
</evidence>
<keyword evidence="5 7" id="KW-0408">Iron</keyword>
<evidence type="ECO:0000259" key="9">
    <source>
        <dbReference type="PROSITE" id="PS51007"/>
    </source>
</evidence>
<keyword evidence="2 6" id="KW-0349">Heme</keyword>
<dbReference type="InterPro" id="IPR054782">
    <property type="entry name" value="Cytochro_C551"/>
</dbReference>
<keyword evidence="4" id="KW-0249">Electron transport</keyword>
<keyword evidence="3 7" id="KW-0479">Metal-binding</keyword>
<dbReference type="InterPro" id="IPR036909">
    <property type="entry name" value="Cyt_c-like_dom_sf"/>
</dbReference>
<keyword evidence="8" id="KW-0732">Signal</keyword>
<dbReference type="OrthoDB" id="7933886at2"/>
<feature type="binding site" description="covalent" evidence="6">
    <location>
        <position position="46"/>
    </location>
    <ligand>
        <name>heme c</name>
        <dbReference type="ChEBI" id="CHEBI:61717"/>
    </ligand>
</feature>
<dbReference type="InterPro" id="IPR012218">
    <property type="entry name" value="Cyt_c_BACSU-c550-type"/>
</dbReference>
<protein>
    <submittedName>
        <fullName evidence="10">Cytochrome c551</fullName>
    </submittedName>
</protein>
<dbReference type="GO" id="GO:0016020">
    <property type="term" value="C:membrane"/>
    <property type="evidence" value="ECO:0007669"/>
    <property type="project" value="InterPro"/>
</dbReference>
<organism evidence="10 11">
    <name type="scientific">Mesobacillus selenatarsenatis (strain DSM 18680 / JCM 14380 / FERM P-15431 / SF-1)</name>
    <dbReference type="NCBI Taxonomy" id="1321606"/>
    <lineage>
        <taxon>Bacteria</taxon>
        <taxon>Bacillati</taxon>
        <taxon>Bacillota</taxon>
        <taxon>Bacilli</taxon>
        <taxon>Bacillales</taxon>
        <taxon>Bacillaceae</taxon>
        <taxon>Mesobacillus</taxon>
    </lineage>
</organism>
<dbReference type="Pfam" id="PF13442">
    <property type="entry name" value="Cytochrome_CBB3"/>
    <property type="match status" value="1"/>
</dbReference>
<feature type="binding site" description="axial binding residue" evidence="7">
    <location>
        <position position="82"/>
    </location>
    <ligand>
        <name>heme c</name>
        <dbReference type="ChEBI" id="CHEBI:61717"/>
    </ligand>
    <ligandPart>
        <name>Fe</name>
        <dbReference type="ChEBI" id="CHEBI:18248"/>
    </ligandPart>
</feature>
<comment type="PTM">
    <text evidence="6">Binds 1 heme c group covalently per subunit.</text>
</comment>
<evidence type="ECO:0000313" key="10">
    <source>
        <dbReference type="EMBL" id="GAM11978.1"/>
    </source>
</evidence>
<dbReference type="GO" id="GO:0009055">
    <property type="term" value="F:electron transfer activity"/>
    <property type="evidence" value="ECO:0007669"/>
    <property type="project" value="InterPro"/>
</dbReference>
<dbReference type="STRING" id="1321606.SAMD00020551_0096"/>
<evidence type="ECO:0000256" key="7">
    <source>
        <dbReference type="PIRSR" id="PIRSR000025-2"/>
    </source>
</evidence>
<dbReference type="PANTHER" id="PTHR37823:SF4">
    <property type="entry name" value="MENAQUINOL-CYTOCHROME C REDUCTASE CYTOCHROME B_C SUBUNIT"/>
    <property type="match status" value="1"/>
</dbReference>
<dbReference type="Gene3D" id="1.10.760.10">
    <property type="entry name" value="Cytochrome c-like domain"/>
    <property type="match status" value="1"/>
</dbReference>
<feature type="domain" description="Cytochrome c" evidence="9">
    <location>
        <begin position="30"/>
        <end position="103"/>
    </location>
</feature>
<dbReference type="PIRSF" id="PIRSF000025">
    <property type="entry name" value="Cytc_Bsub_c550"/>
    <property type="match status" value="1"/>
</dbReference>
<dbReference type="PANTHER" id="PTHR37823">
    <property type="entry name" value="CYTOCHROME C-553-LIKE"/>
    <property type="match status" value="1"/>
</dbReference>
<evidence type="ECO:0000256" key="5">
    <source>
        <dbReference type="ARBA" id="ARBA00023004"/>
    </source>
</evidence>
<proteinExistence type="predicted"/>
<comment type="caution">
    <text evidence="10">The sequence shown here is derived from an EMBL/GenBank/DDBJ whole genome shotgun (WGS) entry which is preliminary data.</text>
</comment>
<dbReference type="RefSeq" id="WP_041963937.1">
    <property type="nucleotide sequence ID" value="NZ_BASE01000004.1"/>
</dbReference>
<feature type="chain" id="PRO_5039251103" evidence="8">
    <location>
        <begin position="18"/>
        <end position="103"/>
    </location>
</feature>
<evidence type="ECO:0000256" key="3">
    <source>
        <dbReference type="ARBA" id="ARBA00022723"/>
    </source>
</evidence>
<dbReference type="SUPFAM" id="SSF46626">
    <property type="entry name" value="Cytochrome c"/>
    <property type="match status" value="1"/>
</dbReference>
<sequence length="103" mass="10420">MKKKLLALLMGTSLVLAACGGGDEAGGGDTAGADPEKLYNQKCSSCHGGDLEGGAGPKLSDVGSRLSQEEIESVIANGQGSMPPKMLEGEEASAVAEWLANKK</sequence>
<dbReference type="PROSITE" id="PS51257">
    <property type="entry name" value="PROKAR_LIPOPROTEIN"/>
    <property type="match status" value="1"/>
</dbReference>
<evidence type="ECO:0000313" key="11">
    <source>
        <dbReference type="Proteomes" id="UP000031014"/>
    </source>
</evidence>
<dbReference type="GO" id="GO:0005506">
    <property type="term" value="F:iron ion binding"/>
    <property type="evidence" value="ECO:0007669"/>
    <property type="project" value="InterPro"/>
</dbReference>
<dbReference type="Proteomes" id="UP000031014">
    <property type="component" value="Unassembled WGS sequence"/>
</dbReference>
<evidence type="ECO:0000256" key="8">
    <source>
        <dbReference type="SAM" id="SignalP"/>
    </source>
</evidence>
<dbReference type="PROSITE" id="PS51007">
    <property type="entry name" value="CYTC"/>
    <property type="match status" value="1"/>
</dbReference>
<evidence type="ECO:0000256" key="2">
    <source>
        <dbReference type="ARBA" id="ARBA00022617"/>
    </source>
</evidence>
<evidence type="ECO:0000256" key="1">
    <source>
        <dbReference type="ARBA" id="ARBA00022448"/>
    </source>
</evidence>
<dbReference type="InterPro" id="IPR051811">
    <property type="entry name" value="Cytochrome_c550/c551-like"/>
</dbReference>
<dbReference type="AlphaFoldDB" id="A0A0A8WWK1"/>
<gene>
    <name evidence="10" type="ORF">SAMD00020551_0096</name>
</gene>
<accession>A0A0A8WWK1</accession>
<reference evidence="10 11" key="1">
    <citation type="submission" date="2013-06" db="EMBL/GenBank/DDBJ databases">
        <title>Whole genome shotgun sequence of Bacillus selenatarsenatis SF-1.</title>
        <authorList>
            <person name="Kuroda M."/>
            <person name="Sei K."/>
            <person name="Yamashita M."/>
            <person name="Ike M."/>
        </authorList>
    </citation>
    <scope>NUCLEOTIDE SEQUENCE [LARGE SCALE GENOMIC DNA]</scope>
    <source>
        <strain evidence="10 11">SF-1</strain>
    </source>
</reference>
<name>A0A0A8WWK1_MESS1</name>
<feature type="binding site" description="covalent" evidence="6">
    <location>
        <position position="43"/>
    </location>
    <ligand>
        <name>heme c</name>
        <dbReference type="ChEBI" id="CHEBI:61717"/>
    </ligand>
</feature>